<feature type="region of interest" description="Disordered" evidence="1">
    <location>
        <begin position="450"/>
        <end position="480"/>
    </location>
</feature>
<sequence length="480" mass="52513">MSKGTFSSASRRFGGRHAVVIGGSMAGMAASRALASHFERVTLIERDRLPEKPELRKGLPQEQQAHGILAKAVEILEGYFPGLWQQMVAAGSNVLDMSDVALYRGGIWQARATPGLTLYIQTRTLLDSVIRSRVREISNLQILDECEVVKPVVTSNRVAVWGVEVRRRKQEATEILEADLVVDATGRGSRMPRWLEELGLPRVEETHVRIDVGYASRKVRKLQGVTTNWKTLSIFPTAPRETRLGALAPVEGDTWLVTLAGALGDHAPGDEAGFLEFARALPQPHVYEMLRRCEPVSPVAAHKFPSSMRRHYERMTGIPEGLVVLGDAVCSLNPIYGQGMTLSVLAASLLEECLSEQAPRAMMGFGRRFQAKLSRMHDMPWTMGAGEDLVYPSVEGPRPLWWKAMQGASGHLQSLAAYDPVVTTAFAKVMHMTGSPLELAHPSMLLRMVRGPQGEGPGESPVMQFPEGSAPPSKTVASVA</sequence>
<evidence type="ECO:0000313" key="4">
    <source>
        <dbReference type="Proteomes" id="UP000217257"/>
    </source>
</evidence>
<organism evidence="3 4">
    <name type="scientific">Cystobacter fuscus</name>
    <dbReference type="NCBI Taxonomy" id="43"/>
    <lineage>
        <taxon>Bacteria</taxon>
        <taxon>Pseudomonadati</taxon>
        <taxon>Myxococcota</taxon>
        <taxon>Myxococcia</taxon>
        <taxon>Myxococcales</taxon>
        <taxon>Cystobacterineae</taxon>
        <taxon>Archangiaceae</taxon>
        <taxon>Cystobacter</taxon>
    </lineage>
</organism>
<dbReference type="PANTHER" id="PTHR43422">
    <property type="entry name" value="THIAMINE THIAZOLE SYNTHASE"/>
    <property type="match status" value="1"/>
</dbReference>
<dbReference type="Proteomes" id="UP000217257">
    <property type="component" value="Chromosome"/>
</dbReference>
<feature type="domain" description="FAD-binding" evidence="2">
    <location>
        <begin position="18"/>
        <end position="354"/>
    </location>
</feature>
<accession>A0A250J241</accession>
<gene>
    <name evidence="3" type="ORF">CYFUS_003480</name>
</gene>
<dbReference type="PANTHER" id="PTHR43422:SF3">
    <property type="entry name" value="THIAMINE THIAZOLE SYNTHASE"/>
    <property type="match status" value="1"/>
</dbReference>
<dbReference type="InterPro" id="IPR036188">
    <property type="entry name" value="FAD/NAD-bd_sf"/>
</dbReference>
<protein>
    <submittedName>
        <fullName evidence="3">Putative secreted protein</fullName>
    </submittedName>
</protein>
<dbReference type="KEGG" id="cfus:CYFUS_003480"/>
<evidence type="ECO:0000313" key="3">
    <source>
        <dbReference type="EMBL" id="ATB38054.1"/>
    </source>
</evidence>
<evidence type="ECO:0000259" key="2">
    <source>
        <dbReference type="Pfam" id="PF01494"/>
    </source>
</evidence>
<dbReference type="SUPFAM" id="SSF51905">
    <property type="entry name" value="FAD/NAD(P)-binding domain"/>
    <property type="match status" value="1"/>
</dbReference>
<dbReference type="Gene3D" id="3.50.50.60">
    <property type="entry name" value="FAD/NAD(P)-binding domain"/>
    <property type="match status" value="1"/>
</dbReference>
<evidence type="ECO:0000256" key="1">
    <source>
        <dbReference type="SAM" id="MobiDB-lite"/>
    </source>
</evidence>
<dbReference type="InterPro" id="IPR002938">
    <property type="entry name" value="FAD-bd"/>
</dbReference>
<name>A0A250J241_9BACT</name>
<proteinExistence type="predicted"/>
<dbReference type="EMBL" id="CP022098">
    <property type="protein sequence ID" value="ATB38054.1"/>
    <property type="molecule type" value="Genomic_DNA"/>
</dbReference>
<reference evidence="3 4" key="1">
    <citation type="submission" date="2017-06" db="EMBL/GenBank/DDBJ databases">
        <title>Sequencing and comparative analysis of myxobacterial genomes.</title>
        <authorList>
            <person name="Rupp O."/>
            <person name="Goesmann A."/>
            <person name="Sogaard-Andersen L."/>
        </authorList>
    </citation>
    <scope>NUCLEOTIDE SEQUENCE [LARGE SCALE GENOMIC DNA]</scope>
    <source>
        <strain evidence="3 4">DSM 52655</strain>
    </source>
</reference>
<dbReference type="GO" id="GO:0071949">
    <property type="term" value="F:FAD binding"/>
    <property type="evidence" value="ECO:0007669"/>
    <property type="project" value="InterPro"/>
</dbReference>
<dbReference type="Pfam" id="PF01494">
    <property type="entry name" value="FAD_binding_3"/>
    <property type="match status" value="1"/>
</dbReference>
<dbReference type="RefSeq" id="WP_157758497.1">
    <property type="nucleotide sequence ID" value="NZ_CP022098.1"/>
</dbReference>
<dbReference type="AlphaFoldDB" id="A0A250J241"/>